<accession>A0ABV6YYS6</accession>
<gene>
    <name evidence="1" type="ORF">ACFL27_14210</name>
</gene>
<reference evidence="1 2" key="1">
    <citation type="submission" date="2024-09" db="EMBL/GenBank/DDBJ databases">
        <title>Laminarin stimulates single cell rates of sulfate reduction while oxygen inhibits transcriptomic activity in coastal marine sediment.</title>
        <authorList>
            <person name="Lindsay M."/>
            <person name="Orcutt B."/>
            <person name="Emerson D."/>
            <person name="Stepanauskas R."/>
            <person name="D'Angelo T."/>
        </authorList>
    </citation>
    <scope>NUCLEOTIDE SEQUENCE [LARGE SCALE GENOMIC DNA]</scope>
    <source>
        <strain evidence="1">SAG AM-311-K15</strain>
    </source>
</reference>
<proteinExistence type="predicted"/>
<protein>
    <submittedName>
        <fullName evidence="1">Uncharacterized protein</fullName>
    </submittedName>
</protein>
<evidence type="ECO:0000313" key="1">
    <source>
        <dbReference type="EMBL" id="MFC1851347.1"/>
    </source>
</evidence>
<dbReference type="EMBL" id="JBHPBY010000179">
    <property type="protein sequence ID" value="MFC1851347.1"/>
    <property type="molecule type" value="Genomic_DNA"/>
</dbReference>
<evidence type="ECO:0000313" key="2">
    <source>
        <dbReference type="Proteomes" id="UP001594351"/>
    </source>
</evidence>
<organism evidence="1 2">
    <name type="scientific">candidate division CSSED10-310 bacterium</name>
    <dbReference type="NCBI Taxonomy" id="2855610"/>
    <lineage>
        <taxon>Bacteria</taxon>
        <taxon>Bacteria division CSSED10-310</taxon>
    </lineage>
</organism>
<keyword evidence="2" id="KW-1185">Reference proteome</keyword>
<feature type="non-terminal residue" evidence="1">
    <location>
        <position position="1"/>
    </location>
</feature>
<sequence>PYKCGSDFCFINKVVDFGTHLFLKYSQICAILKNSKSLIYIGYTTFWLVSTSPLFHRGTAAYSILYPIYPIDYRVFIPHIDAFKPLV</sequence>
<dbReference type="Proteomes" id="UP001594351">
    <property type="component" value="Unassembled WGS sequence"/>
</dbReference>
<name>A0ABV6YYS6_UNCC1</name>
<comment type="caution">
    <text evidence="1">The sequence shown here is derived from an EMBL/GenBank/DDBJ whole genome shotgun (WGS) entry which is preliminary data.</text>
</comment>